<dbReference type="AlphaFoldDB" id="A0A8X6MZV8"/>
<evidence type="ECO:0000313" key="3">
    <source>
        <dbReference type="Proteomes" id="UP000887013"/>
    </source>
</evidence>
<evidence type="ECO:0000313" key="2">
    <source>
        <dbReference type="EMBL" id="GFS86758.1"/>
    </source>
</evidence>
<proteinExistence type="predicted"/>
<feature type="compositionally biased region" description="Basic and acidic residues" evidence="1">
    <location>
        <begin position="52"/>
        <end position="72"/>
    </location>
</feature>
<dbReference type="Proteomes" id="UP000887013">
    <property type="component" value="Unassembled WGS sequence"/>
</dbReference>
<feature type="region of interest" description="Disordered" evidence="1">
    <location>
        <begin position="52"/>
        <end position="76"/>
    </location>
</feature>
<feature type="region of interest" description="Disordered" evidence="1">
    <location>
        <begin position="1"/>
        <end position="24"/>
    </location>
</feature>
<keyword evidence="3" id="KW-1185">Reference proteome</keyword>
<sequence>MTPEQSCSKDNITGAPLGVGREGKNHPNLIITRLSVLARRIAASAIYRKRSEDNRVKRERDDGSTDMPEKQRPTAAGSWADFTARWLAMFHSLCPRAAIELETINRETGKGEREKHISGERLFIRLGSGVETPSCIRSKRTKGLHEQLFNSFLNVAPPPCRRSRKSKSQHRQQIANTQWDLEKLQFHYHQLLIECGKCISLRSLLLREGSLRLPPSGTSVRQSGAR</sequence>
<feature type="compositionally biased region" description="Polar residues" evidence="1">
    <location>
        <begin position="1"/>
        <end position="11"/>
    </location>
</feature>
<accession>A0A8X6MZV8</accession>
<comment type="caution">
    <text evidence="2">The sequence shown here is derived from an EMBL/GenBank/DDBJ whole genome shotgun (WGS) entry which is preliminary data.</text>
</comment>
<protein>
    <submittedName>
        <fullName evidence="2">Uncharacterized protein</fullName>
    </submittedName>
</protein>
<dbReference type="EMBL" id="BMAW01098819">
    <property type="protein sequence ID" value="GFS86758.1"/>
    <property type="molecule type" value="Genomic_DNA"/>
</dbReference>
<organism evidence="2 3">
    <name type="scientific">Nephila pilipes</name>
    <name type="common">Giant wood spider</name>
    <name type="synonym">Nephila maculata</name>
    <dbReference type="NCBI Taxonomy" id="299642"/>
    <lineage>
        <taxon>Eukaryota</taxon>
        <taxon>Metazoa</taxon>
        <taxon>Ecdysozoa</taxon>
        <taxon>Arthropoda</taxon>
        <taxon>Chelicerata</taxon>
        <taxon>Arachnida</taxon>
        <taxon>Araneae</taxon>
        <taxon>Araneomorphae</taxon>
        <taxon>Entelegynae</taxon>
        <taxon>Araneoidea</taxon>
        <taxon>Nephilidae</taxon>
        <taxon>Nephila</taxon>
    </lineage>
</organism>
<reference evidence="2" key="1">
    <citation type="submission" date="2020-08" db="EMBL/GenBank/DDBJ databases">
        <title>Multicomponent nature underlies the extraordinary mechanical properties of spider dragline silk.</title>
        <authorList>
            <person name="Kono N."/>
            <person name="Nakamura H."/>
            <person name="Mori M."/>
            <person name="Yoshida Y."/>
            <person name="Ohtoshi R."/>
            <person name="Malay A.D."/>
            <person name="Moran D.A.P."/>
            <person name="Tomita M."/>
            <person name="Numata K."/>
            <person name="Arakawa K."/>
        </authorList>
    </citation>
    <scope>NUCLEOTIDE SEQUENCE</scope>
</reference>
<gene>
    <name evidence="2" type="ORF">NPIL_140581</name>
</gene>
<name>A0A8X6MZV8_NEPPI</name>
<evidence type="ECO:0000256" key="1">
    <source>
        <dbReference type="SAM" id="MobiDB-lite"/>
    </source>
</evidence>